<keyword evidence="1" id="KW-0812">Transmembrane</keyword>
<organism evidence="3 4">
    <name type="scientific">Psychracetigena formicireducens</name>
    <dbReference type="NCBI Taxonomy" id="2986056"/>
    <lineage>
        <taxon>Bacteria</taxon>
        <taxon>Bacillati</taxon>
        <taxon>Candidatus Lithacetigenota</taxon>
        <taxon>Candidatus Psychracetigena</taxon>
    </lineage>
</organism>
<dbReference type="SUPFAM" id="SSF53187">
    <property type="entry name" value="Zn-dependent exopeptidases"/>
    <property type="match status" value="1"/>
</dbReference>
<evidence type="ECO:0000256" key="1">
    <source>
        <dbReference type="SAM" id="Phobius"/>
    </source>
</evidence>
<proteinExistence type="predicted"/>
<evidence type="ECO:0000313" key="4">
    <source>
        <dbReference type="Proteomes" id="UP000811545"/>
    </source>
</evidence>
<feature type="domain" description="Peptidase M28" evidence="2">
    <location>
        <begin position="215"/>
        <end position="391"/>
    </location>
</feature>
<dbReference type="GO" id="GO:0008235">
    <property type="term" value="F:metalloexopeptidase activity"/>
    <property type="evidence" value="ECO:0007669"/>
    <property type="project" value="InterPro"/>
</dbReference>
<dbReference type="EMBL" id="QLTW01000079">
    <property type="protein sequence ID" value="MBT9145349.1"/>
    <property type="molecule type" value="Genomic_DNA"/>
</dbReference>
<sequence length="398" mass="44404">MKTGANSFLPRAMKHIQYLSEKIGPRGSTTLAEAKAAEYAKSYLESVGFTPMKESFTSVTSAWWPASIGLGLALLGALFFWYLEAGYLLGLIITFSGVVFILLELSFKSNPSRWFIPKGKSQNVWAIVPANGEVKKRVILSAHLDTHRTPLVFSSSMRLKLFKYLIPLGLLFMILNSIFYGLNIFFDLSAYKNLVLIPTVFIFFTFLLTLQPDFTPFVEGANDNASGVGVVLSMAEYLKSNPLNNTQVWIVLTGCEEVGSYGADAFLRKHKSKLDIDNLPVYWITYDSVGGKGGELTYIDKHTFLTVAQTSKDIVNLLNKVGTDNPTLKAVPKSSRSGYTDSHIAEKFGLKNVTFLHQTKDGALPFWHRQSDNLKNIDKDLVERTEKLTVKLLKELDV</sequence>
<dbReference type="Pfam" id="PF04389">
    <property type="entry name" value="Peptidase_M28"/>
    <property type="match status" value="1"/>
</dbReference>
<accession>A0A9E2F1E0</accession>
<feature type="transmembrane region" description="Helical" evidence="1">
    <location>
        <begin position="62"/>
        <end position="81"/>
    </location>
</feature>
<name>A0A9E2F1E0_PSYF1</name>
<dbReference type="Proteomes" id="UP000811545">
    <property type="component" value="Unassembled WGS sequence"/>
</dbReference>
<protein>
    <recommendedName>
        <fullName evidence="2">Peptidase M28 domain-containing protein</fullName>
    </recommendedName>
</protein>
<gene>
    <name evidence="3" type="ORF">DDT42_01220</name>
</gene>
<evidence type="ECO:0000259" key="2">
    <source>
        <dbReference type="Pfam" id="PF04389"/>
    </source>
</evidence>
<reference evidence="3 4" key="1">
    <citation type="journal article" date="2021" name="bioRxiv">
        <title>Unique metabolic strategies in Hadean analogues reveal hints for primordial physiology.</title>
        <authorList>
            <person name="Nobu M.K."/>
            <person name="Nakai R."/>
            <person name="Tamazawa S."/>
            <person name="Mori H."/>
            <person name="Toyoda A."/>
            <person name="Ijiri A."/>
            <person name="Suzuki S."/>
            <person name="Kurokawa K."/>
            <person name="Kamagata Y."/>
            <person name="Tamaki H."/>
        </authorList>
    </citation>
    <scope>NUCLEOTIDE SEQUENCE [LARGE SCALE GENOMIC DNA]</scope>
    <source>
        <strain evidence="3">BS525</strain>
    </source>
</reference>
<dbReference type="InterPro" id="IPR007484">
    <property type="entry name" value="Peptidase_M28"/>
</dbReference>
<feature type="transmembrane region" description="Helical" evidence="1">
    <location>
        <begin position="164"/>
        <end position="185"/>
    </location>
</feature>
<keyword evidence="1" id="KW-0472">Membrane</keyword>
<dbReference type="AlphaFoldDB" id="A0A9E2F1E0"/>
<dbReference type="Gene3D" id="3.40.630.10">
    <property type="entry name" value="Zn peptidases"/>
    <property type="match status" value="1"/>
</dbReference>
<keyword evidence="1" id="KW-1133">Transmembrane helix</keyword>
<dbReference type="InterPro" id="IPR045175">
    <property type="entry name" value="M28_fam"/>
</dbReference>
<feature type="transmembrane region" description="Helical" evidence="1">
    <location>
        <begin position="87"/>
        <end position="107"/>
    </location>
</feature>
<dbReference type="GO" id="GO:0006508">
    <property type="term" value="P:proteolysis"/>
    <property type="evidence" value="ECO:0007669"/>
    <property type="project" value="InterPro"/>
</dbReference>
<dbReference type="PANTHER" id="PTHR12147:SF26">
    <property type="entry name" value="PEPTIDASE M28 DOMAIN-CONTAINING PROTEIN"/>
    <property type="match status" value="1"/>
</dbReference>
<feature type="transmembrane region" description="Helical" evidence="1">
    <location>
        <begin position="191"/>
        <end position="210"/>
    </location>
</feature>
<evidence type="ECO:0000313" key="3">
    <source>
        <dbReference type="EMBL" id="MBT9145349.1"/>
    </source>
</evidence>
<comment type="caution">
    <text evidence="3">The sequence shown here is derived from an EMBL/GenBank/DDBJ whole genome shotgun (WGS) entry which is preliminary data.</text>
</comment>
<dbReference type="PANTHER" id="PTHR12147">
    <property type="entry name" value="METALLOPEPTIDASE M28 FAMILY MEMBER"/>
    <property type="match status" value="1"/>
</dbReference>